<evidence type="ECO:0000313" key="4">
    <source>
        <dbReference type="Proteomes" id="UP000627838"/>
    </source>
</evidence>
<sequence>MVGLVGRAAIGRTFAAISFVLPVAACGAGEPPTSGEIFGEYVRSTEVIGDEFASENTPDRMANFASFGSPDAVLGMIMTPRPCGESGCSRPWGRGGASSPDGTGLDAAHAFSGPGGEVYERKALVKHENGDLELLSLYVARRSDGTSALVDSAGERHTGGLDGFRENNDVLDSGDHMLVPRDITAISGKGELVVVTGHTPSKWTPWFIGGGVVLVGAVVAGVLVRRVLLARDGLA</sequence>
<feature type="transmembrane region" description="Helical" evidence="2">
    <location>
        <begin position="203"/>
        <end position="224"/>
    </location>
</feature>
<comment type="caution">
    <text evidence="3">The sequence shown here is derived from an EMBL/GenBank/DDBJ whole genome shotgun (WGS) entry which is preliminary data.</text>
</comment>
<gene>
    <name evidence="3" type="ORF">H4W34_000635</name>
</gene>
<keyword evidence="4" id="KW-1185">Reference proteome</keyword>
<proteinExistence type="predicted"/>
<accession>A0ABR9JJS3</accession>
<protein>
    <recommendedName>
        <fullName evidence="5">Lipoprotein</fullName>
    </recommendedName>
</protein>
<dbReference type="EMBL" id="JADBDZ010000001">
    <property type="protein sequence ID" value="MBE1530802.1"/>
    <property type="molecule type" value="Genomic_DNA"/>
</dbReference>
<organism evidence="3 4">
    <name type="scientific">Actinomadura algeriensis</name>
    <dbReference type="NCBI Taxonomy" id="1679523"/>
    <lineage>
        <taxon>Bacteria</taxon>
        <taxon>Bacillati</taxon>
        <taxon>Actinomycetota</taxon>
        <taxon>Actinomycetes</taxon>
        <taxon>Streptosporangiales</taxon>
        <taxon>Thermomonosporaceae</taxon>
        <taxon>Actinomadura</taxon>
    </lineage>
</organism>
<dbReference type="Proteomes" id="UP000627838">
    <property type="component" value="Unassembled WGS sequence"/>
</dbReference>
<keyword evidence="2" id="KW-1133">Transmembrane helix</keyword>
<evidence type="ECO:0000313" key="3">
    <source>
        <dbReference type="EMBL" id="MBE1530802.1"/>
    </source>
</evidence>
<evidence type="ECO:0008006" key="5">
    <source>
        <dbReference type="Google" id="ProtNLM"/>
    </source>
</evidence>
<evidence type="ECO:0000256" key="2">
    <source>
        <dbReference type="SAM" id="Phobius"/>
    </source>
</evidence>
<feature type="region of interest" description="Disordered" evidence="1">
    <location>
        <begin position="87"/>
        <end position="109"/>
    </location>
</feature>
<keyword evidence="2" id="KW-0472">Membrane</keyword>
<evidence type="ECO:0000256" key="1">
    <source>
        <dbReference type="SAM" id="MobiDB-lite"/>
    </source>
</evidence>
<keyword evidence="2" id="KW-0812">Transmembrane</keyword>
<name>A0ABR9JJS3_9ACTN</name>
<dbReference type="RefSeq" id="WP_192757764.1">
    <property type="nucleotide sequence ID" value="NZ_JADBDZ010000001.1"/>
</dbReference>
<reference evidence="3 4" key="1">
    <citation type="submission" date="2020-10" db="EMBL/GenBank/DDBJ databases">
        <title>Sequencing the genomes of 1000 actinobacteria strains.</title>
        <authorList>
            <person name="Klenk H.-P."/>
        </authorList>
    </citation>
    <scope>NUCLEOTIDE SEQUENCE [LARGE SCALE GENOMIC DNA]</scope>
    <source>
        <strain evidence="3 4">DSM 46744</strain>
    </source>
</reference>